<name>A0AAV5D0U4_ELECO</name>
<sequence>MGFRQENGEKNEEKTWSVIQGVWVEMLCFSAGRCRGYLHAKSLGTGGESLVWLLREYMGMETLAHRMQRAEFQDEGDLGAAAPKCAAAVVGLEIA</sequence>
<reference evidence="1" key="2">
    <citation type="submission" date="2021-12" db="EMBL/GenBank/DDBJ databases">
        <title>Resequencing data analysis of finger millet.</title>
        <authorList>
            <person name="Hatakeyama M."/>
            <person name="Aluri S."/>
            <person name="Balachadran M.T."/>
            <person name="Sivarajan S.R."/>
            <person name="Poveda L."/>
            <person name="Shimizu-Inatsugi R."/>
            <person name="Schlapbach R."/>
            <person name="Sreeman S.M."/>
            <person name="Shimizu K.K."/>
        </authorList>
    </citation>
    <scope>NUCLEOTIDE SEQUENCE</scope>
</reference>
<gene>
    <name evidence="1" type="primary">ga22136</name>
    <name evidence="1" type="ORF">PR202_ga22136</name>
</gene>
<proteinExistence type="predicted"/>
<organism evidence="1 2">
    <name type="scientific">Eleusine coracana subsp. coracana</name>
    <dbReference type="NCBI Taxonomy" id="191504"/>
    <lineage>
        <taxon>Eukaryota</taxon>
        <taxon>Viridiplantae</taxon>
        <taxon>Streptophyta</taxon>
        <taxon>Embryophyta</taxon>
        <taxon>Tracheophyta</taxon>
        <taxon>Spermatophyta</taxon>
        <taxon>Magnoliopsida</taxon>
        <taxon>Liliopsida</taxon>
        <taxon>Poales</taxon>
        <taxon>Poaceae</taxon>
        <taxon>PACMAD clade</taxon>
        <taxon>Chloridoideae</taxon>
        <taxon>Cynodonteae</taxon>
        <taxon>Eleusininae</taxon>
        <taxon>Eleusine</taxon>
    </lineage>
</organism>
<dbReference type="EMBL" id="BQKI01000011">
    <property type="protein sequence ID" value="GJN04574.1"/>
    <property type="molecule type" value="Genomic_DNA"/>
</dbReference>
<comment type="caution">
    <text evidence="1">The sequence shown here is derived from an EMBL/GenBank/DDBJ whole genome shotgun (WGS) entry which is preliminary data.</text>
</comment>
<dbReference type="AlphaFoldDB" id="A0AAV5D0U4"/>
<keyword evidence="2" id="KW-1185">Reference proteome</keyword>
<evidence type="ECO:0000313" key="1">
    <source>
        <dbReference type="EMBL" id="GJN04574.1"/>
    </source>
</evidence>
<evidence type="ECO:0000313" key="2">
    <source>
        <dbReference type="Proteomes" id="UP001054889"/>
    </source>
</evidence>
<dbReference type="Proteomes" id="UP001054889">
    <property type="component" value="Unassembled WGS sequence"/>
</dbReference>
<dbReference type="Pfam" id="PF04578">
    <property type="entry name" value="DUF594"/>
    <property type="match status" value="1"/>
</dbReference>
<dbReference type="InterPro" id="IPR007658">
    <property type="entry name" value="DUF594"/>
</dbReference>
<protein>
    <submittedName>
        <fullName evidence="1">Uncharacterized protein</fullName>
    </submittedName>
</protein>
<accession>A0AAV5D0U4</accession>
<reference evidence="1" key="1">
    <citation type="journal article" date="2018" name="DNA Res.">
        <title>Multiple hybrid de novo genome assembly of finger millet, an orphan allotetraploid crop.</title>
        <authorList>
            <person name="Hatakeyama M."/>
            <person name="Aluri S."/>
            <person name="Balachadran M.T."/>
            <person name="Sivarajan S.R."/>
            <person name="Patrignani A."/>
            <person name="Gruter S."/>
            <person name="Poveda L."/>
            <person name="Shimizu-Inatsugi R."/>
            <person name="Baeten J."/>
            <person name="Francoijs K.J."/>
            <person name="Nataraja K.N."/>
            <person name="Reddy Y.A.N."/>
            <person name="Phadnis S."/>
            <person name="Ravikumar R.L."/>
            <person name="Schlapbach R."/>
            <person name="Sreeman S.M."/>
            <person name="Shimizu K.K."/>
        </authorList>
    </citation>
    <scope>NUCLEOTIDE SEQUENCE</scope>
</reference>